<dbReference type="SUPFAM" id="SSF53098">
    <property type="entry name" value="Ribonuclease H-like"/>
    <property type="match status" value="1"/>
</dbReference>
<dbReference type="InterPro" id="IPR001357">
    <property type="entry name" value="BRCT_dom"/>
</dbReference>
<name>R5X6Q3_9FIRM</name>
<reference evidence="3" key="1">
    <citation type="submission" date="2012-11" db="EMBL/GenBank/DDBJ databases">
        <title>Dependencies among metagenomic species, viruses, plasmids and units of genetic variation.</title>
        <authorList>
            <person name="Nielsen H.B."/>
            <person name="Almeida M."/>
            <person name="Juncker A.S."/>
            <person name="Rasmussen S."/>
            <person name="Li J."/>
            <person name="Sunagawa S."/>
            <person name="Plichta D."/>
            <person name="Gautier L."/>
            <person name="Le Chatelier E."/>
            <person name="Peletier E."/>
            <person name="Bonde I."/>
            <person name="Nielsen T."/>
            <person name="Manichanh C."/>
            <person name="Arumugam M."/>
            <person name="Batto J."/>
            <person name="Santos M.B.Q.D."/>
            <person name="Blom N."/>
            <person name="Borruel N."/>
            <person name="Burgdorf K.S."/>
            <person name="Boumezbeur F."/>
            <person name="Casellas F."/>
            <person name="Dore J."/>
            <person name="Guarner F."/>
            <person name="Hansen T."/>
            <person name="Hildebrand F."/>
            <person name="Kaas R.S."/>
            <person name="Kennedy S."/>
            <person name="Kristiansen K."/>
            <person name="Kultima J.R."/>
            <person name="Leonard P."/>
            <person name="Levenez F."/>
            <person name="Lund O."/>
            <person name="Moumen B."/>
            <person name="Le Paslier D."/>
            <person name="Pons N."/>
            <person name="Pedersen O."/>
            <person name="Prifti E."/>
            <person name="Qin J."/>
            <person name="Raes J."/>
            <person name="Tap J."/>
            <person name="Tims S."/>
            <person name="Ussery D.W."/>
            <person name="Yamada T."/>
            <person name="MetaHit consortium"/>
            <person name="Renault P."/>
            <person name="Sicheritz-Ponten T."/>
            <person name="Bork P."/>
            <person name="Wang J."/>
            <person name="Brunak S."/>
            <person name="Ehrlich S.D."/>
        </authorList>
    </citation>
    <scope>NUCLEOTIDE SEQUENCE [LARGE SCALE GENOMIC DNA]</scope>
</reference>
<dbReference type="Proteomes" id="UP000017980">
    <property type="component" value="Unassembled WGS sequence"/>
</dbReference>
<dbReference type="InterPro" id="IPR036420">
    <property type="entry name" value="BRCT_dom_sf"/>
</dbReference>
<dbReference type="PANTHER" id="PTHR30231:SF42">
    <property type="entry name" value="EXONUCLEASE"/>
    <property type="match status" value="1"/>
</dbReference>
<dbReference type="GO" id="GO:0003676">
    <property type="term" value="F:nucleic acid binding"/>
    <property type="evidence" value="ECO:0007669"/>
    <property type="project" value="InterPro"/>
</dbReference>
<dbReference type="PANTHER" id="PTHR30231">
    <property type="entry name" value="DNA POLYMERASE III SUBUNIT EPSILON"/>
    <property type="match status" value="1"/>
</dbReference>
<dbReference type="SMART" id="SM00479">
    <property type="entry name" value="EXOIII"/>
    <property type="match status" value="1"/>
</dbReference>
<evidence type="ECO:0000259" key="2">
    <source>
        <dbReference type="PROSITE" id="PS50172"/>
    </source>
</evidence>
<dbReference type="InterPro" id="IPR036397">
    <property type="entry name" value="RNaseH_sf"/>
</dbReference>
<dbReference type="PROSITE" id="PS50172">
    <property type="entry name" value="BRCT"/>
    <property type="match status" value="1"/>
</dbReference>
<sequence length="303" mass="34721">MKRILALDFETANPSRTSMCSVGYALIEDGKIIKNEEILIDPEEYFDSFNISIHGITPDMVEGELTFPDVWKKYIQPLISEDTILIAHNAGFDMSVLRHTCDKYNMEYPNFKYLCTRILSKNNYQSLNSYSLSTVVEHLGLEFEHHKASEDALMCAKIYLDIKSKYENLNLDEFCKEMKVRLGTMMPDGYKACETKHSSYDIKDIKAENEEGIDENHIFFNKQVVFTGTLCMPRKEAMQHVVNIGGQVADSVTKKTNFLVLGVQDLRQLNGKKKSSKVIKAESLIEKGQDLEIIDEDEFLRLI</sequence>
<dbReference type="RefSeq" id="WP_022071770.1">
    <property type="nucleotide sequence ID" value="NZ_HF999327.1"/>
</dbReference>
<evidence type="ECO:0000313" key="4">
    <source>
        <dbReference type="Proteomes" id="UP000017980"/>
    </source>
</evidence>
<evidence type="ECO:0000313" key="3">
    <source>
        <dbReference type="EMBL" id="CDA10480.1"/>
    </source>
</evidence>
<dbReference type="InterPro" id="IPR013520">
    <property type="entry name" value="Ribonucl_H"/>
</dbReference>
<dbReference type="Pfam" id="PF00929">
    <property type="entry name" value="RNase_T"/>
    <property type="match status" value="1"/>
</dbReference>
<dbReference type="FunFam" id="3.30.420.10:FF:000045">
    <property type="entry name" value="3'-5' exonuclease DinG"/>
    <property type="match status" value="1"/>
</dbReference>
<keyword evidence="1" id="KW-0269">Exonuclease</keyword>
<dbReference type="Gene3D" id="3.30.420.10">
    <property type="entry name" value="Ribonuclease H-like superfamily/Ribonuclease H"/>
    <property type="match status" value="1"/>
</dbReference>
<protein>
    <submittedName>
        <fullName evidence="3">DNA polymerase III subunit epsilon</fullName>
    </submittedName>
</protein>
<organism evidence="3 4">
    <name type="scientific">Intestinibacter bartlettii CAG:1329</name>
    <dbReference type="NCBI Taxonomy" id="1263063"/>
    <lineage>
        <taxon>Bacteria</taxon>
        <taxon>Bacillati</taxon>
        <taxon>Bacillota</taxon>
        <taxon>Clostridia</taxon>
        <taxon>Peptostreptococcales</taxon>
        <taxon>Peptostreptococcaceae</taxon>
        <taxon>Intestinibacter</taxon>
    </lineage>
</organism>
<dbReference type="GO" id="GO:0005829">
    <property type="term" value="C:cytosol"/>
    <property type="evidence" value="ECO:0007669"/>
    <property type="project" value="TreeGrafter"/>
</dbReference>
<dbReference type="SUPFAM" id="SSF52113">
    <property type="entry name" value="BRCT domain"/>
    <property type="match status" value="1"/>
</dbReference>
<dbReference type="CDD" id="cd06130">
    <property type="entry name" value="DNA_pol_III_epsilon_like"/>
    <property type="match status" value="1"/>
</dbReference>
<dbReference type="Pfam" id="PF00533">
    <property type="entry name" value="BRCT"/>
    <property type="match status" value="1"/>
</dbReference>
<gene>
    <name evidence="3" type="ORF">BN488_01519</name>
</gene>
<proteinExistence type="predicted"/>
<dbReference type="Gene3D" id="3.40.50.10190">
    <property type="entry name" value="BRCT domain"/>
    <property type="match status" value="1"/>
</dbReference>
<dbReference type="AlphaFoldDB" id="R5X6Q3"/>
<comment type="caution">
    <text evidence="3">The sequence shown here is derived from an EMBL/GenBank/DDBJ whole genome shotgun (WGS) entry which is preliminary data.</text>
</comment>
<dbReference type="InterPro" id="IPR012337">
    <property type="entry name" value="RNaseH-like_sf"/>
</dbReference>
<dbReference type="CDD" id="cd17748">
    <property type="entry name" value="BRCT_DNA_ligase_like"/>
    <property type="match status" value="1"/>
</dbReference>
<dbReference type="EMBL" id="CBBD010000040">
    <property type="protein sequence ID" value="CDA10480.1"/>
    <property type="molecule type" value="Genomic_DNA"/>
</dbReference>
<feature type="domain" description="BRCT" evidence="2">
    <location>
        <begin position="214"/>
        <end position="303"/>
    </location>
</feature>
<evidence type="ECO:0000256" key="1">
    <source>
        <dbReference type="ARBA" id="ARBA00022839"/>
    </source>
</evidence>
<accession>R5X6Q3</accession>
<keyword evidence="1" id="KW-0540">Nuclease</keyword>
<keyword evidence="1" id="KW-0378">Hydrolase</keyword>
<dbReference type="GO" id="GO:0008408">
    <property type="term" value="F:3'-5' exonuclease activity"/>
    <property type="evidence" value="ECO:0007669"/>
    <property type="project" value="TreeGrafter"/>
</dbReference>